<dbReference type="InterPro" id="IPR031338">
    <property type="entry name" value="KDPG/KHG_AS_2"/>
</dbReference>
<dbReference type="PROSITE" id="PS00160">
    <property type="entry name" value="ALDOLASE_KDPG_KHG_2"/>
    <property type="match status" value="1"/>
</dbReference>
<dbReference type="Pfam" id="PF01081">
    <property type="entry name" value="Aldolase"/>
    <property type="match status" value="1"/>
</dbReference>
<evidence type="ECO:0000256" key="2">
    <source>
        <dbReference type="ARBA" id="ARBA00006906"/>
    </source>
</evidence>
<dbReference type="EMBL" id="JANFQO010000010">
    <property type="protein sequence ID" value="MCQ4165500.1"/>
    <property type="molecule type" value="Genomic_DNA"/>
</dbReference>
<dbReference type="NCBIfam" id="NF006600">
    <property type="entry name" value="PRK09140.1"/>
    <property type="match status" value="1"/>
</dbReference>
<evidence type="ECO:0000256" key="4">
    <source>
        <dbReference type="ARBA" id="ARBA00023239"/>
    </source>
</evidence>
<dbReference type="SUPFAM" id="SSF51569">
    <property type="entry name" value="Aldolase"/>
    <property type="match status" value="1"/>
</dbReference>
<dbReference type="InterPro" id="IPR013785">
    <property type="entry name" value="Aldolase_TIM"/>
</dbReference>
<organism evidence="6 7">
    <name type="scientific">Tahibacter harae</name>
    <dbReference type="NCBI Taxonomy" id="2963937"/>
    <lineage>
        <taxon>Bacteria</taxon>
        <taxon>Pseudomonadati</taxon>
        <taxon>Pseudomonadota</taxon>
        <taxon>Gammaproteobacteria</taxon>
        <taxon>Lysobacterales</taxon>
        <taxon>Rhodanobacteraceae</taxon>
        <taxon>Tahibacter</taxon>
    </lineage>
</organism>
<dbReference type="PANTHER" id="PTHR30246:SF1">
    <property type="entry name" value="2-DEHYDRO-3-DEOXY-6-PHOSPHOGALACTONATE ALDOLASE-RELATED"/>
    <property type="match status" value="1"/>
</dbReference>
<dbReference type="CDD" id="cd00452">
    <property type="entry name" value="KDPG_aldolase"/>
    <property type="match status" value="1"/>
</dbReference>
<evidence type="ECO:0000256" key="5">
    <source>
        <dbReference type="ARBA" id="ARBA00023277"/>
    </source>
</evidence>
<accession>A0ABT1QT83</accession>
<comment type="subunit">
    <text evidence="3">Homotrimer.</text>
</comment>
<dbReference type="PANTHER" id="PTHR30246">
    <property type="entry name" value="2-KETO-3-DEOXY-6-PHOSPHOGLUCONATE ALDOLASE"/>
    <property type="match status" value="1"/>
</dbReference>
<keyword evidence="7" id="KW-1185">Reference proteome</keyword>
<dbReference type="InterPro" id="IPR000887">
    <property type="entry name" value="Aldlse_KDPG_KHG"/>
</dbReference>
<dbReference type="Proteomes" id="UP001165498">
    <property type="component" value="Unassembled WGS sequence"/>
</dbReference>
<evidence type="ECO:0000256" key="3">
    <source>
        <dbReference type="ARBA" id="ARBA00011233"/>
    </source>
</evidence>
<reference evidence="6" key="1">
    <citation type="submission" date="2022-07" db="EMBL/GenBank/DDBJ databases">
        <title>Tahibacter sp., a new gammaproteobacterium isolated from the silt sample collected at pig farm.</title>
        <authorList>
            <person name="Chen H."/>
        </authorList>
    </citation>
    <scope>NUCLEOTIDE SEQUENCE</scope>
    <source>
        <strain evidence="6">P2K</strain>
    </source>
</reference>
<protein>
    <submittedName>
        <fullName evidence="6">2-dehydro-3-deoxy-6-phosphogalactonate aldolase</fullName>
        <ecNumber evidence="6">4.1.2.21</ecNumber>
    </submittedName>
</protein>
<dbReference type="RefSeq" id="WP_255914690.1">
    <property type="nucleotide sequence ID" value="NZ_JANFQO010000010.1"/>
</dbReference>
<gene>
    <name evidence="6" type="ORF">NM961_12350</name>
</gene>
<comment type="similarity">
    <text evidence="2">Belongs to the KHG/KDPG aldolase family.</text>
</comment>
<evidence type="ECO:0000313" key="7">
    <source>
        <dbReference type="Proteomes" id="UP001165498"/>
    </source>
</evidence>
<sequence length="217" mass="22327">MGFEIDNGIIAILRGLRPERAVQTAALCYRHGIRVMEVPLNSPEPLRSIEYLAAAGLPGCRIGAGTVLSAAAVDRVRGAGAEFIVTPNVDGAVIRAARDSGLAAIPGFATPTEAFAALAAGADMLKLFPAASYGPGHLKALRAVLPPAVRVFAVGGVVPAQCGLWRNAGAAGFGFGSELFRPDEDDAQLDQRIGSLMQAYRAAGGVCSDSTQPLSAE</sequence>
<evidence type="ECO:0000256" key="1">
    <source>
        <dbReference type="ARBA" id="ARBA00004761"/>
    </source>
</evidence>
<dbReference type="EC" id="4.1.2.21" evidence="6"/>
<dbReference type="Gene3D" id="3.20.20.70">
    <property type="entry name" value="Aldolase class I"/>
    <property type="match status" value="1"/>
</dbReference>
<evidence type="ECO:0000313" key="6">
    <source>
        <dbReference type="EMBL" id="MCQ4165500.1"/>
    </source>
</evidence>
<keyword evidence="4 6" id="KW-0456">Lyase</keyword>
<keyword evidence="5" id="KW-0119">Carbohydrate metabolism</keyword>
<dbReference type="GO" id="GO:0008674">
    <property type="term" value="F:2-dehydro-3-deoxy-6-phosphogalactonate aldolase activity"/>
    <property type="evidence" value="ECO:0007669"/>
    <property type="project" value="UniProtKB-EC"/>
</dbReference>
<proteinExistence type="inferred from homology"/>
<comment type="pathway">
    <text evidence="1">Carbohydrate acid metabolism.</text>
</comment>
<comment type="caution">
    <text evidence="6">The sequence shown here is derived from an EMBL/GenBank/DDBJ whole genome shotgun (WGS) entry which is preliminary data.</text>
</comment>
<name>A0ABT1QT83_9GAMM</name>